<dbReference type="InterPro" id="IPR001179">
    <property type="entry name" value="PPIase_FKBP_dom"/>
</dbReference>
<evidence type="ECO:0000256" key="6">
    <source>
        <dbReference type="RuleBase" id="RU003915"/>
    </source>
</evidence>
<evidence type="ECO:0000256" key="5">
    <source>
        <dbReference type="PROSITE-ProRule" id="PRU00277"/>
    </source>
</evidence>
<dbReference type="EC" id="5.2.1.8" evidence="6"/>
<evidence type="ECO:0000313" key="9">
    <source>
        <dbReference type="EMBL" id="MCP9290797.1"/>
    </source>
</evidence>
<dbReference type="EMBL" id="JANDBC010000001">
    <property type="protein sequence ID" value="MCP9290797.1"/>
    <property type="molecule type" value="Genomic_DNA"/>
</dbReference>
<dbReference type="AlphaFoldDB" id="A0A9X2L226"/>
<evidence type="ECO:0000256" key="7">
    <source>
        <dbReference type="SAM" id="SignalP"/>
    </source>
</evidence>
<sequence length="168" mass="18301">MPSTKFIRLFIPVLFLFFVTVSCSDDSGCNQKPNTAVNQAQLQLDIDEIEAYLTENNIEAEVHESGLRYVINEPGDGKTATLCDQITISYEGRLLSDGSVFDDSDGKNVAFPLSRLIIGWQVGIPLIDEGGSITLYVPSSYGYGSRGAGDDIPPNANLIFEVSLARVF</sequence>
<evidence type="ECO:0000259" key="8">
    <source>
        <dbReference type="PROSITE" id="PS50059"/>
    </source>
</evidence>
<proteinExistence type="inferred from homology"/>
<keyword evidence="7" id="KW-0732">Signal</keyword>
<keyword evidence="3 5" id="KW-0697">Rotamase</keyword>
<keyword evidence="4 5" id="KW-0413">Isomerase</keyword>
<comment type="similarity">
    <text evidence="2 6">Belongs to the FKBP-type PPIase family.</text>
</comment>
<comment type="caution">
    <text evidence="9">The sequence shown here is derived from an EMBL/GenBank/DDBJ whole genome shotgun (WGS) entry which is preliminary data.</text>
</comment>
<dbReference type="RefSeq" id="WP_255133195.1">
    <property type="nucleotide sequence ID" value="NZ_JANDBC010000001.1"/>
</dbReference>
<feature type="chain" id="PRO_5040781800" description="Peptidyl-prolyl cis-trans isomerase" evidence="7">
    <location>
        <begin position="25"/>
        <end position="168"/>
    </location>
</feature>
<protein>
    <recommendedName>
        <fullName evidence="6">Peptidyl-prolyl cis-trans isomerase</fullName>
        <ecNumber evidence="6">5.2.1.8</ecNumber>
    </recommendedName>
</protein>
<evidence type="ECO:0000256" key="3">
    <source>
        <dbReference type="ARBA" id="ARBA00023110"/>
    </source>
</evidence>
<evidence type="ECO:0000313" key="10">
    <source>
        <dbReference type="Proteomes" id="UP001139125"/>
    </source>
</evidence>
<dbReference type="Proteomes" id="UP001139125">
    <property type="component" value="Unassembled WGS sequence"/>
</dbReference>
<dbReference type="SUPFAM" id="SSF54534">
    <property type="entry name" value="FKBP-like"/>
    <property type="match status" value="1"/>
</dbReference>
<accession>A0A9X2L226</accession>
<evidence type="ECO:0000256" key="1">
    <source>
        <dbReference type="ARBA" id="ARBA00000971"/>
    </source>
</evidence>
<dbReference type="PROSITE" id="PS50059">
    <property type="entry name" value="FKBP_PPIASE"/>
    <property type="match status" value="1"/>
</dbReference>
<organism evidence="9 10">
    <name type="scientific">Gracilimonas sediminicola</name>
    <dbReference type="NCBI Taxonomy" id="2952158"/>
    <lineage>
        <taxon>Bacteria</taxon>
        <taxon>Pseudomonadati</taxon>
        <taxon>Balneolota</taxon>
        <taxon>Balneolia</taxon>
        <taxon>Balneolales</taxon>
        <taxon>Balneolaceae</taxon>
        <taxon>Gracilimonas</taxon>
    </lineage>
</organism>
<dbReference type="Pfam" id="PF00254">
    <property type="entry name" value="FKBP_C"/>
    <property type="match status" value="1"/>
</dbReference>
<gene>
    <name evidence="9" type="ORF">NM125_04255</name>
</gene>
<dbReference type="Gene3D" id="3.10.50.40">
    <property type="match status" value="1"/>
</dbReference>
<reference evidence="9" key="1">
    <citation type="submission" date="2022-06" db="EMBL/GenBank/DDBJ databases">
        <title>Gracilimonas sp. CAU 1638 isolated from sea sediment.</title>
        <authorList>
            <person name="Kim W."/>
        </authorList>
    </citation>
    <scope>NUCLEOTIDE SEQUENCE</scope>
    <source>
        <strain evidence="9">CAU 1638</strain>
    </source>
</reference>
<evidence type="ECO:0000256" key="4">
    <source>
        <dbReference type="ARBA" id="ARBA00023235"/>
    </source>
</evidence>
<dbReference type="PROSITE" id="PS51257">
    <property type="entry name" value="PROKAR_LIPOPROTEIN"/>
    <property type="match status" value="1"/>
</dbReference>
<keyword evidence="10" id="KW-1185">Reference proteome</keyword>
<feature type="domain" description="PPIase FKBP-type" evidence="8">
    <location>
        <begin position="83"/>
        <end position="168"/>
    </location>
</feature>
<dbReference type="InterPro" id="IPR046357">
    <property type="entry name" value="PPIase_dom_sf"/>
</dbReference>
<feature type="signal peptide" evidence="7">
    <location>
        <begin position="1"/>
        <end position="24"/>
    </location>
</feature>
<comment type="catalytic activity">
    <reaction evidence="1 5 6">
        <text>[protein]-peptidylproline (omega=180) = [protein]-peptidylproline (omega=0)</text>
        <dbReference type="Rhea" id="RHEA:16237"/>
        <dbReference type="Rhea" id="RHEA-COMP:10747"/>
        <dbReference type="Rhea" id="RHEA-COMP:10748"/>
        <dbReference type="ChEBI" id="CHEBI:83833"/>
        <dbReference type="ChEBI" id="CHEBI:83834"/>
        <dbReference type="EC" id="5.2.1.8"/>
    </reaction>
</comment>
<dbReference type="PANTHER" id="PTHR43811">
    <property type="entry name" value="FKBP-TYPE PEPTIDYL-PROLYL CIS-TRANS ISOMERASE FKPA"/>
    <property type="match status" value="1"/>
</dbReference>
<dbReference type="GO" id="GO:0003755">
    <property type="term" value="F:peptidyl-prolyl cis-trans isomerase activity"/>
    <property type="evidence" value="ECO:0007669"/>
    <property type="project" value="UniProtKB-UniRule"/>
</dbReference>
<name>A0A9X2L226_9BACT</name>
<evidence type="ECO:0000256" key="2">
    <source>
        <dbReference type="ARBA" id="ARBA00006577"/>
    </source>
</evidence>
<dbReference type="PANTHER" id="PTHR43811:SF19">
    <property type="entry name" value="39 KDA FK506-BINDING NUCLEAR PROTEIN"/>
    <property type="match status" value="1"/>
</dbReference>